<dbReference type="SUPFAM" id="SSF53756">
    <property type="entry name" value="UDP-Glycosyltransferase/glycogen phosphorylase"/>
    <property type="match status" value="1"/>
</dbReference>
<dbReference type="Pfam" id="PF00534">
    <property type="entry name" value="Glycos_transf_1"/>
    <property type="match status" value="1"/>
</dbReference>
<dbReference type="RefSeq" id="WP_046276837.1">
    <property type="nucleotide sequence ID" value="NZ_LATL02000068.1"/>
</dbReference>
<organism evidence="2 3">
    <name type="scientific">Limnoraphis robusta CS-951</name>
    <dbReference type="NCBI Taxonomy" id="1637645"/>
    <lineage>
        <taxon>Bacteria</taxon>
        <taxon>Bacillati</taxon>
        <taxon>Cyanobacteriota</taxon>
        <taxon>Cyanophyceae</taxon>
        <taxon>Oscillatoriophycideae</taxon>
        <taxon>Oscillatoriales</taxon>
        <taxon>Sirenicapillariaceae</taxon>
        <taxon>Limnoraphis</taxon>
    </lineage>
</organism>
<dbReference type="OrthoDB" id="439652at2"/>
<sequence length="402" mass="46856">MGQGNYERLRQYFHNPNVNKPLEEIYADLDAYTYEIFENQPERFNTISFFVVLPPVRYEGRLIKGFYLSESVDLLNKVLPQLSEYFFAHAYSMYAAFPWSNTADSYSSLYDNPHRNAWFCKTYPERAKKIMISCYDSDFINEYVIAPKPVAQKDIDVLCVSRLSAEKNLPMIAKALKIYHQKYGKKIKMTLIPGFQNFQGIDKLDSHARHEWQQIEAILGDPFEYIDLVPRAEYYKEMPVYYSRSKVGVLGSLLEGKNRFLSEAMSCNVPVICFQEFNQYVRGQDGAFPEGAGLYAKFEPESLADTIHTVLEHPTAFKPRLAYLKHRGRKNFMNTCLDSYSYYQENVPDYLSGQVFNNLWLDLAVQQNYQISLSDFLYGRSDKSHIRGLVSIYKILNQWLNL</sequence>
<dbReference type="EMBL" id="LATL02000068">
    <property type="protein sequence ID" value="KKD39668.1"/>
    <property type="molecule type" value="Genomic_DNA"/>
</dbReference>
<gene>
    <name evidence="2" type="ORF">WN50_02050</name>
</gene>
<proteinExistence type="predicted"/>
<dbReference type="GO" id="GO:0016757">
    <property type="term" value="F:glycosyltransferase activity"/>
    <property type="evidence" value="ECO:0007669"/>
    <property type="project" value="InterPro"/>
</dbReference>
<dbReference type="Proteomes" id="UP000033607">
    <property type="component" value="Unassembled WGS sequence"/>
</dbReference>
<dbReference type="Gene3D" id="3.40.50.2000">
    <property type="entry name" value="Glycogen Phosphorylase B"/>
    <property type="match status" value="1"/>
</dbReference>
<protein>
    <submittedName>
        <fullName evidence="2">Glycosyl transferase family 1</fullName>
    </submittedName>
</protein>
<name>A0A0F5YLM5_9CYAN</name>
<feature type="domain" description="Glycosyl transferase family 1" evidence="1">
    <location>
        <begin position="150"/>
        <end position="328"/>
    </location>
</feature>
<evidence type="ECO:0000313" key="3">
    <source>
        <dbReference type="Proteomes" id="UP000033607"/>
    </source>
</evidence>
<evidence type="ECO:0000313" key="2">
    <source>
        <dbReference type="EMBL" id="KKD39668.1"/>
    </source>
</evidence>
<dbReference type="AlphaFoldDB" id="A0A0F5YLM5"/>
<reference evidence="2 3" key="1">
    <citation type="submission" date="2015-06" db="EMBL/GenBank/DDBJ databases">
        <title>Draft genome assembly of filamentous brackish cyanobacterium Limnoraphis robusta strain CS-951.</title>
        <authorList>
            <person name="Willis A."/>
            <person name="Parks M."/>
            <person name="Burford M.A."/>
        </authorList>
    </citation>
    <scope>NUCLEOTIDE SEQUENCE [LARGE SCALE GENOMIC DNA]</scope>
    <source>
        <strain evidence="2 3">CS-951</strain>
    </source>
</reference>
<accession>A0A0F5YLM5</accession>
<dbReference type="InterPro" id="IPR001296">
    <property type="entry name" value="Glyco_trans_1"/>
</dbReference>
<evidence type="ECO:0000259" key="1">
    <source>
        <dbReference type="Pfam" id="PF00534"/>
    </source>
</evidence>
<comment type="caution">
    <text evidence="2">The sequence shown here is derived from an EMBL/GenBank/DDBJ whole genome shotgun (WGS) entry which is preliminary data.</text>
</comment>
<keyword evidence="2" id="KW-0808">Transferase</keyword>